<dbReference type="CDD" id="cd09032">
    <property type="entry name" value="KH-I_N4BP1_like_rpt1"/>
    <property type="match status" value="1"/>
</dbReference>
<dbReference type="InterPro" id="IPR056630">
    <property type="entry name" value="KH_N4BP1_2nd"/>
</dbReference>
<dbReference type="GO" id="GO:0045087">
    <property type="term" value="P:innate immune response"/>
    <property type="evidence" value="ECO:0007669"/>
    <property type="project" value="UniProtKB-KW"/>
</dbReference>
<dbReference type="GeneID" id="129344107"/>
<comment type="subcellular location">
    <subcellularLocation>
        <location evidence="1">Nucleus</location>
        <location evidence="1">PML body</location>
    </subcellularLocation>
    <subcellularLocation>
        <location evidence="2">Nucleus</location>
        <location evidence="2">Nucleolus</location>
    </subcellularLocation>
</comment>
<evidence type="ECO:0000256" key="6">
    <source>
        <dbReference type="ARBA" id="ARBA00022859"/>
    </source>
</evidence>
<dbReference type="Pfam" id="PF11977">
    <property type="entry name" value="RNase_Zc3h12a"/>
    <property type="match status" value="1"/>
</dbReference>
<dbReference type="PANTHER" id="PTHR12876">
    <property type="entry name" value="N4BP1-RELATED"/>
    <property type="match status" value="1"/>
</dbReference>
<evidence type="ECO:0000256" key="8">
    <source>
        <dbReference type="ARBA" id="ARBA00023242"/>
    </source>
</evidence>
<evidence type="ECO:0000256" key="7">
    <source>
        <dbReference type="ARBA" id="ARBA00022884"/>
    </source>
</evidence>
<accession>A0AA97KKP3</accession>
<feature type="compositionally biased region" description="Polar residues" evidence="11">
    <location>
        <begin position="850"/>
        <end position="861"/>
    </location>
</feature>
<evidence type="ECO:0000256" key="5">
    <source>
        <dbReference type="ARBA" id="ARBA00022801"/>
    </source>
</evidence>
<keyword evidence="8" id="KW-0539">Nucleus</keyword>
<feature type="region of interest" description="Disordered" evidence="11">
    <location>
        <begin position="306"/>
        <end position="326"/>
    </location>
</feature>
<comment type="similarity">
    <text evidence="9">Belongs to the N4BP1 family.</text>
</comment>
<dbReference type="GO" id="GO:0004518">
    <property type="term" value="F:nuclease activity"/>
    <property type="evidence" value="ECO:0007669"/>
    <property type="project" value="UniProtKB-KW"/>
</dbReference>
<dbReference type="InterPro" id="IPR056629">
    <property type="entry name" value="KH_N4BP1_1st"/>
</dbReference>
<dbReference type="InterPro" id="IPR036612">
    <property type="entry name" value="KH_dom_type_1_sf"/>
</dbReference>
<dbReference type="InterPro" id="IPR021869">
    <property type="entry name" value="RNase_Zc3h12_NYN"/>
</dbReference>
<feature type="domain" description="N4BP1 first type I KH-domain" evidence="13">
    <location>
        <begin position="32"/>
        <end position="108"/>
    </location>
</feature>
<dbReference type="Pfam" id="PF23052">
    <property type="entry name" value="KH_N4BP1_2nd"/>
    <property type="match status" value="1"/>
</dbReference>
<keyword evidence="7" id="KW-0694">RNA-binding</keyword>
<evidence type="ECO:0000256" key="2">
    <source>
        <dbReference type="ARBA" id="ARBA00004604"/>
    </source>
</evidence>
<dbReference type="GO" id="GO:0003723">
    <property type="term" value="F:RNA binding"/>
    <property type="evidence" value="ECO:0007669"/>
    <property type="project" value="UniProtKB-KW"/>
</dbReference>
<keyword evidence="16" id="KW-1185">Reference proteome</keyword>
<feature type="domain" description="RNase NYN" evidence="12">
    <location>
        <begin position="673"/>
        <end position="824"/>
    </location>
</feature>
<evidence type="ECO:0000256" key="10">
    <source>
        <dbReference type="ARBA" id="ARBA00039336"/>
    </source>
</evidence>
<dbReference type="CTD" id="9683"/>
<dbReference type="Gene3D" id="3.40.50.11980">
    <property type="match status" value="1"/>
</dbReference>
<reference evidence="17" key="1">
    <citation type="submission" date="2025-08" db="UniProtKB">
        <authorList>
            <consortium name="RefSeq"/>
        </authorList>
    </citation>
    <scope>IDENTIFICATION</scope>
    <source>
        <tissue evidence="17">Blood</tissue>
    </source>
</reference>
<dbReference type="RefSeq" id="XP_054856584.1">
    <property type="nucleotide sequence ID" value="XM_055000609.1"/>
</dbReference>
<dbReference type="FunFam" id="3.40.50.11980:FF:000001">
    <property type="entry name" value="ZC3H12A isoform 1"/>
    <property type="match status" value="1"/>
</dbReference>
<dbReference type="InterPro" id="IPR051101">
    <property type="entry name" value="ZC3H12/N4BP1_RNase_Reg"/>
</dbReference>
<feature type="domain" description="N4BP1 C-terminal UBA" evidence="15">
    <location>
        <begin position="894"/>
        <end position="942"/>
    </location>
</feature>
<protein>
    <recommendedName>
        <fullName evidence="10">NEDD4-binding protein 1</fullName>
    </recommendedName>
</protein>
<name>A0AA97KKP3_EUBMA</name>
<feature type="compositionally biased region" description="Low complexity" evidence="11">
    <location>
        <begin position="862"/>
        <end position="872"/>
    </location>
</feature>
<dbReference type="InterPro" id="IPR056578">
    <property type="entry name" value="UBA_N4BP1_C"/>
</dbReference>
<evidence type="ECO:0000259" key="12">
    <source>
        <dbReference type="Pfam" id="PF11977"/>
    </source>
</evidence>
<dbReference type="Pfam" id="PF23054">
    <property type="entry name" value="UBA_N4BP1_C"/>
    <property type="match status" value="1"/>
</dbReference>
<keyword evidence="3" id="KW-0399">Innate immunity</keyword>
<feature type="region of interest" description="Disordered" evidence="11">
    <location>
        <begin position="1"/>
        <end position="27"/>
    </location>
</feature>
<dbReference type="GO" id="GO:0005730">
    <property type="term" value="C:nucleolus"/>
    <property type="evidence" value="ECO:0007669"/>
    <property type="project" value="UniProtKB-SubCell"/>
</dbReference>
<evidence type="ECO:0000313" key="16">
    <source>
        <dbReference type="Proteomes" id="UP001190640"/>
    </source>
</evidence>
<evidence type="ECO:0000259" key="14">
    <source>
        <dbReference type="Pfam" id="PF23052"/>
    </source>
</evidence>
<evidence type="ECO:0000313" key="17">
    <source>
        <dbReference type="RefSeq" id="XP_054856584.1"/>
    </source>
</evidence>
<dbReference type="GO" id="GO:0031397">
    <property type="term" value="P:negative regulation of protein ubiquitination"/>
    <property type="evidence" value="ECO:0007669"/>
    <property type="project" value="TreeGrafter"/>
</dbReference>
<evidence type="ECO:0000259" key="13">
    <source>
        <dbReference type="Pfam" id="PF23050"/>
    </source>
</evidence>
<dbReference type="GO" id="GO:0016605">
    <property type="term" value="C:PML body"/>
    <property type="evidence" value="ECO:0007669"/>
    <property type="project" value="UniProtKB-SubCell"/>
</dbReference>
<dbReference type="GO" id="GO:0016787">
    <property type="term" value="F:hydrolase activity"/>
    <property type="evidence" value="ECO:0007669"/>
    <property type="project" value="UniProtKB-KW"/>
</dbReference>
<dbReference type="Proteomes" id="UP001190640">
    <property type="component" value="Chromosome 16"/>
</dbReference>
<feature type="region of interest" description="Disordered" evidence="11">
    <location>
        <begin position="613"/>
        <end position="644"/>
    </location>
</feature>
<sequence>MAAFTATSPSSSSSGGAAPEGRGAGGARSVLDEFTAPAEKGSFLERSRGGIERLFRVRLAVLGALGGGAWAPLDAGQPPRAGRRIWLSLLGDRESVRSAKEYIKGLCEPELEEREYYPKDMHCIFVGAQSLFLNCLIQDTCADISVAEIGTLNIKGSAEPVVMARSHIQQFVSLFRNNESLLNSRESEVKKQFKYLVEARADKYTMDLLILPSSLKRELLNLARTEGHKVKDTIDLTEADGTPEVFPSEIKKPCAVKCDFGTGQEEARNKASTPVTELTKQMDTVFPHSPERHFVPINGLTSLEASVGKERQSCKRRSSESEDRLPKKQFSLENVQESKQAVCGAPGGVVVINLAANRRDESHEPSSGPKEGEEISDEMEYKILVNFFKSMGYSQRIVEKVIGQYGQLAEPLLLLEEIVKESNKSSKAEESSTVAPRATGTQAGKVKDSPSNKHHHGPARNLEEPKHAKLSVIPFPESQYKTESKLRLAHSDNKTALPCDKNPPCKDHHGHARLNYCSELSHISQTSDIESDGHVKACDKSQGLKLTKEWKPKDTSLVARGTVETSCQPIQKETLVAQTCADQLATKRDQKGPGDPLQLRVRQLPSQKANLPEHQFLDPIHPPQQTAPYPERRPQGSYSHHTDPSVTGVQRFLESLKKPYKLELKNEPGRAHLKHIIIDGSNVAIAHGLKKFFSCRGIAIAVEYFWKRGHRRITVFVPQWRTKRDPSITEQHFLTQLQDVGILALTPARVVLGARIASHDDRFLLHLAEKTEGVIVTNDNLREFVDESTSWREIIQKRLLQYTFVGDIFMVPDDPMGRKGPGLESFLQDEPRVRGVPSHAGPASRGLPASGTSHFLMQPNGSEPLASSSLSGLLPASSPFPSPPLPIAALPPHPRSAAETNHLKEALKKIFPTSEQRAKIGEILAQHPHMRDMNALSALVLDLG</sequence>
<dbReference type="AlphaFoldDB" id="A0AA97KKP3"/>
<keyword evidence="5" id="KW-0378">Hydrolase</keyword>
<keyword evidence="6" id="KW-0391">Immunity</keyword>
<keyword evidence="4" id="KW-0540">Nuclease</keyword>
<gene>
    <name evidence="17" type="primary">N4BP1</name>
</gene>
<dbReference type="GO" id="GO:0032435">
    <property type="term" value="P:negative regulation of proteasomal ubiquitin-dependent protein catabolic process"/>
    <property type="evidence" value="ECO:0007669"/>
    <property type="project" value="TreeGrafter"/>
</dbReference>
<evidence type="ECO:0000256" key="9">
    <source>
        <dbReference type="ARBA" id="ARBA00038274"/>
    </source>
</evidence>
<evidence type="ECO:0000259" key="15">
    <source>
        <dbReference type="Pfam" id="PF23054"/>
    </source>
</evidence>
<evidence type="ECO:0000256" key="1">
    <source>
        <dbReference type="ARBA" id="ARBA00004322"/>
    </source>
</evidence>
<dbReference type="CDD" id="cd22476">
    <property type="entry name" value="KH-I_N4BP1"/>
    <property type="match status" value="1"/>
</dbReference>
<evidence type="ECO:0000256" key="4">
    <source>
        <dbReference type="ARBA" id="ARBA00022722"/>
    </source>
</evidence>
<feature type="compositionally biased region" description="Basic and acidic residues" evidence="11">
    <location>
        <begin position="307"/>
        <end position="326"/>
    </location>
</feature>
<proteinExistence type="inferred from homology"/>
<dbReference type="PANTHER" id="PTHR12876:SF26">
    <property type="entry name" value="NEDD4-BINDING PROTEIN 1"/>
    <property type="match status" value="1"/>
</dbReference>
<evidence type="ECO:0000256" key="11">
    <source>
        <dbReference type="SAM" id="MobiDB-lite"/>
    </source>
</evidence>
<feature type="domain" description="N4BP1 second type I KH-domain" evidence="14">
    <location>
        <begin position="109"/>
        <end position="224"/>
    </location>
</feature>
<feature type="compositionally biased region" description="Low complexity" evidence="11">
    <location>
        <begin position="1"/>
        <end position="21"/>
    </location>
</feature>
<feature type="region of interest" description="Disordered" evidence="11">
    <location>
        <begin position="356"/>
        <end position="375"/>
    </location>
</feature>
<feature type="region of interest" description="Disordered" evidence="11">
    <location>
        <begin position="423"/>
        <end position="468"/>
    </location>
</feature>
<organism evidence="16 17">
    <name type="scientific">Eublepharis macularius</name>
    <name type="common">Leopard gecko</name>
    <name type="synonym">Cyrtodactylus macularius</name>
    <dbReference type="NCBI Taxonomy" id="481883"/>
    <lineage>
        <taxon>Eukaryota</taxon>
        <taxon>Metazoa</taxon>
        <taxon>Chordata</taxon>
        <taxon>Craniata</taxon>
        <taxon>Vertebrata</taxon>
        <taxon>Euteleostomi</taxon>
        <taxon>Lepidosauria</taxon>
        <taxon>Squamata</taxon>
        <taxon>Bifurcata</taxon>
        <taxon>Gekkota</taxon>
        <taxon>Eublepharidae</taxon>
        <taxon>Eublepharinae</taxon>
        <taxon>Eublepharis</taxon>
    </lineage>
</organism>
<dbReference type="Pfam" id="PF23050">
    <property type="entry name" value="KH_N4BP1_1st"/>
    <property type="match status" value="1"/>
</dbReference>
<dbReference type="CDD" id="cd18728">
    <property type="entry name" value="PIN_N4BP1-like"/>
    <property type="match status" value="1"/>
</dbReference>
<evidence type="ECO:0000256" key="3">
    <source>
        <dbReference type="ARBA" id="ARBA00022588"/>
    </source>
</evidence>
<dbReference type="SUPFAM" id="SSF54791">
    <property type="entry name" value="Eukaryotic type KH-domain (KH-domain type I)"/>
    <property type="match status" value="1"/>
</dbReference>
<dbReference type="KEGG" id="emc:129344107"/>
<feature type="region of interest" description="Disordered" evidence="11">
    <location>
        <begin position="833"/>
        <end position="872"/>
    </location>
</feature>